<gene>
    <name evidence="2" type="ORF">UU65_C0002G0076</name>
</gene>
<proteinExistence type="inferred from homology"/>
<dbReference type="PANTHER" id="PTHR35177">
    <property type="entry name" value="HYDROGENASE MATURATION FACTOR HYBG"/>
    <property type="match status" value="1"/>
</dbReference>
<dbReference type="GO" id="GO:1902670">
    <property type="term" value="F:carbon dioxide binding"/>
    <property type="evidence" value="ECO:0007669"/>
    <property type="project" value="TreeGrafter"/>
</dbReference>
<dbReference type="SUPFAM" id="SSF159127">
    <property type="entry name" value="HupF/HypC-like"/>
    <property type="match status" value="1"/>
</dbReference>
<dbReference type="Pfam" id="PF01455">
    <property type="entry name" value="HupF_HypC"/>
    <property type="match status" value="1"/>
</dbReference>
<reference evidence="2 3" key="1">
    <citation type="journal article" date="2015" name="Nature">
        <title>rRNA introns, odd ribosomes, and small enigmatic genomes across a large radiation of phyla.</title>
        <authorList>
            <person name="Brown C.T."/>
            <person name="Hug L.A."/>
            <person name="Thomas B.C."/>
            <person name="Sharon I."/>
            <person name="Castelle C.J."/>
            <person name="Singh A."/>
            <person name="Wilkins M.J."/>
            <person name="Williams K.H."/>
            <person name="Banfield J.F."/>
        </authorList>
    </citation>
    <scope>NUCLEOTIDE SEQUENCE [LARGE SCALE GENOMIC DNA]</scope>
</reference>
<dbReference type="InterPro" id="IPR001109">
    <property type="entry name" value="Hydrogenase_HupF/HypC"/>
</dbReference>
<comment type="similarity">
    <text evidence="1">Belongs to the HupF/HypC family.</text>
</comment>
<evidence type="ECO:0000313" key="2">
    <source>
        <dbReference type="EMBL" id="KKS09298.1"/>
    </source>
</evidence>
<dbReference type="EMBL" id="LCBL01000002">
    <property type="protein sequence ID" value="KKS09298.1"/>
    <property type="molecule type" value="Genomic_DNA"/>
</dbReference>
<dbReference type="PRINTS" id="PR00445">
    <property type="entry name" value="HUPFHYPC"/>
</dbReference>
<name>A0A0G0Z8E2_UNCC2</name>
<comment type="caution">
    <text evidence="2">The sequence shown here is derived from an EMBL/GenBank/DDBJ whole genome shotgun (WGS) entry which is preliminary data.</text>
</comment>
<accession>A0A0G0Z8E2</accession>
<dbReference type="Gene3D" id="2.30.30.140">
    <property type="match status" value="1"/>
</dbReference>
<dbReference type="GO" id="GO:0005506">
    <property type="term" value="F:iron ion binding"/>
    <property type="evidence" value="ECO:0007669"/>
    <property type="project" value="TreeGrafter"/>
</dbReference>
<evidence type="ECO:0000256" key="1">
    <source>
        <dbReference type="ARBA" id="ARBA00006018"/>
    </source>
</evidence>
<protein>
    <submittedName>
        <fullName evidence="2">Hydrogenase assembly chaperone hypC/hupF</fullName>
    </submittedName>
</protein>
<dbReference type="AlphaFoldDB" id="A0A0G0Z8E2"/>
<evidence type="ECO:0000313" key="3">
    <source>
        <dbReference type="Proteomes" id="UP000033869"/>
    </source>
</evidence>
<organism evidence="2 3">
    <name type="scientific">candidate division CPR2 bacterium GW2011_GWC1_41_48</name>
    <dbReference type="NCBI Taxonomy" id="1618344"/>
    <lineage>
        <taxon>Bacteria</taxon>
        <taxon>Bacteria division CPR2</taxon>
    </lineage>
</organism>
<dbReference type="PANTHER" id="PTHR35177:SF2">
    <property type="entry name" value="HYDROGENASE MATURATION FACTOR HYBG"/>
    <property type="match status" value="1"/>
</dbReference>
<dbReference type="GO" id="GO:0051604">
    <property type="term" value="P:protein maturation"/>
    <property type="evidence" value="ECO:0007669"/>
    <property type="project" value="TreeGrafter"/>
</dbReference>
<sequence>MCLATPVQVKTLDGQFAEVDHDGQLFKVNIVLIQDLKVGDWIMAHGDLGVNKMPEADALEILELSKSHDHCHCPE</sequence>
<dbReference type="Proteomes" id="UP000033869">
    <property type="component" value="Unassembled WGS sequence"/>
</dbReference>